<keyword evidence="4 5" id="KW-0175">Coiled coil</keyword>
<dbReference type="PANTHER" id="PTHR13222:SF1">
    <property type="entry name" value="RB1-INDUCIBLE COILED-COIL PROTEIN 1"/>
    <property type="match status" value="1"/>
</dbReference>
<dbReference type="InterPro" id="IPR019460">
    <property type="entry name" value="Atg11_C"/>
</dbReference>
<keyword evidence="2" id="KW-0653">Protein transport</keyword>
<evidence type="ECO:0000256" key="5">
    <source>
        <dbReference type="SAM" id="Coils"/>
    </source>
</evidence>
<evidence type="ECO:0000259" key="7">
    <source>
        <dbReference type="PROSITE" id="PS50053"/>
    </source>
</evidence>
<accession>A0ABD1YJ42</accession>
<dbReference type="CDD" id="cd17039">
    <property type="entry name" value="Ubl_ubiquitin_like"/>
    <property type="match status" value="1"/>
</dbReference>
<proteinExistence type="predicted"/>
<dbReference type="EMBL" id="JBHFFA010000004">
    <property type="protein sequence ID" value="KAL2629619.1"/>
    <property type="molecule type" value="Genomic_DNA"/>
</dbReference>
<dbReference type="InterPro" id="IPR000626">
    <property type="entry name" value="Ubiquitin-like_dom"/>
</dbReference>
<dbReference type="InterPro" id="IPR029071">
    <property type="entry name" value="Ubiquitin-like_domsf"/>
</dbReference>
<dbReference type="InterPro" id="IPR045326">
    <property type="entry name" value="ATG17-like_dom"/>
</dbReference>
<sequence length="1132" mass="127399">MEREMKIEIHVAENGKSYELECQQSTTIQELQSILHQISGIPVQDQMLITTQDNRLEAHRTLYSYGLPSKNKLVFLFNRCRLAVNSPYPPPEDYEVINVEVPPPPSVAGSHPLDEASDPALRALPSYERQFKYHYEKGLAIITASQMKFDACRRLLREQEMQDKAMETARGNMDYFYKIIKQSYSEFTKNYNRQYKQHSELLTNVDRDLERLRSCKLHPGLCTPQFKTLLDCVKEARVRKWAEDCANNFRQLNAKVADLKENYTRMDNNVQTLFSAKPIVNVRKLAETIEGHNQFIEEQASIIQSLSKDVNTVKKLVDDCVSSQHTTQRNGPLRPHDAVSALGPMYDVHDKIHLPRMEECDRELGKLLKYCQDRKTAMTRSVHSRLQSVASLQSGLKDLRNQLAVFKEAMNRQAEYFTELRIVRRMGSAYKACLAEVVRRKAWMKLFMGQAGQLAERMARKREVEMARRDDFLKEHLLYFNREVLELLGLYENPSLCVVNIPPFDTTLLELDIIDVERYAPEALVGPLLKISGTRSFSDSTFHSGSESPSGARGEDYDGEVDDYGDSDEINGTSKLEVENAWLKAELASAFAKLCQLVPDFESEEAGDMDDSQANKDGSHQSRSALQRTTDALLLKDEYAKHLRGLLHMRTGQCQVYEKRIRELEQRLQDQHLQMQKFSNIMDRREQGADSESSGLTGLRGPGVPEPMDEGASSLGAYEGQQLNHSSEGGREVETETVQNGRDREALDETMSDVSGVVSGLDAAMEEGPRRSEVESHLGRSSSGAVDVVNVNIRSTEDSARVSEPGDIVSPLPVSDTSGEVEGRIRDERLLGLQNLLVQKTQECEALEERLGVAVTEVGQVRSELDSNRELLNECQVNCAHLENRLHEAREEARINQCAADRRLTEYNALRASSVRLRGLTERLRSCISAPGVGFAESLRALAVSLSSMNDSGDDVDFRNSIKTLAEKVGILAQQRVELLERCTIAENNQNHLTKTLDELKKKRQIEKQASKEMICFTRFQVHGLAVFIPNGSGHYEALNRNSPNYFLSDESIALFLENLPNGQHYIVGQIVHIDRSIARSSSSPGESEISGSSVGGISRCRSNPYGLPLGTEYFVVTVAMVPDFSPLSLTI</sequence>
<dbReference type="Gene3D" id="3.10.20.90">
    <property type="entry name" value="Phosphatidylinositol 3-kinase Catalytic Subunit, Chain A, domain 1"/>
    <property type="match status" value="1"/>
</dbReference>
<keyword evidence="1" id="KW-0813">Transport</keyword>
<keyword evidence="3" id="KW-0072">Autophagy</keyword>
<evidence type="ECO:0000256" key="4">
    <source>
        <dbReference type="ARBA" id="ARBA00023054"/>
    </source>
</evidence>
<protein>
    <recommendedName>
        <fullName evidence="7">Ubiquitin-like domain-containing protein</fullName>
    </recommendedName>
</protein>
<evidence type="ECO:0000256" key="3">
    <source>
        <dbReference type="ARBA" id="ARBA00023006"/>
    </source>
</evidence>
<feature type="region of interest" description="Disordered" evidence="6">
    <location>
        <begin position="764"/>
        <end position="783"/>
    </location>
</feature>
<feature type="region of interest" description="Disordered" evidence="6">
    <location>
        <begin position="682"/>
        <end position="746"/>
    </location>
</feature>
<organism evidence="8 9">
    <name type="scientific">Riccia fluitans</name>
    <dbReference type="NCBI Taxonomy" id="41844"/>
    <lineage>
        <taxon>Eukaryota</taxon>
        <taxon>Viridiplantae</taxon>
        <taxon>Streptophyta</taxon>
        <taxon>Embryophyta</taxon>
        <taxon>Marchantiophyta</taxon>
        <taxon>Marchantiopsida</taxon>
        <taxon>Marchantiidae</taxon>
        <taxon>Marchantiales</taxon>
        <taxon>Ricciaceae</taxon>
        <taxon>Riccia</taxon>
    </lineage>
</organism>
<feature type="compositionally biased region" description="Polar residues" evidence="6">
    <location>
        <begin position="538"/>
        <end position="549"/>
    </location>
</feature>
<reference evidence="8 9" key="1">
    <citation type="submission" date="2024-09" db="EMBL/GenBank/DDBJ databases">
        <title>Chromosome-scale assembly of Riccia fluitans.</title>
        <authorList>
            <person name="Paukszto L."/>
            <person name="Sawicki J."/>
            <person name="Karawczyk K."/>
            <person name="Piernik-Szablinska J."/>
            <person name="Szczecinska M."/>
            <person name="Mazdziarz M."/>
        </authorList>
    </citation>
    <scope>NUCLEOTIDE SEQUENCE [LARGE SCALE GENOMIC DNA]</scope>
    <source>
        <strain evidence="8">Rf_01</strain>
        <tissue evidence="8">Aerial parts of the thallus</tissue>
    </source>
</reference>
<dbReference type="SUPFAM" id="SSF54236">
    <property type="entry name" value="Ubiquitin-like"/>
    <property type="match status" value="1"/>
</dbReference>
<evidence type="ECO:0000256" key="6">
    <source>
        <dbReference type="SAM" id="MobiDB-lite"/>
    </source>
</evidence>
<feature type="coiled-coil region" evidence="5">
    <location>
        <begin position="830"/>
        <end position="892"/>
    </location>
</feature>
<dbReference type="Proteomes" id="UP001605036">
    <property type="component" value="Unassembled WGS sequence"/>
</dbReference>
<evidence type="ECO:0000256" key="2">
    <source>
        <dbReference type="ARBA" id="ARBA00022927"/>
    </source>
</evidence>
<dbReference type="GO" id="GO:0015031">
    <property type="term" value="P:protein transport"/>
    <property type="evidence" value="ECO:0007669"/>
    <property type="project" value="UniProtKB-KW"/>
</dbReference>
<dbReference type="Pfam" id="PF04108">
    <property type="entry name" value="ATG17_like"/>
    <property type="match status" value="1"/>
</dbReference>
<feature type="region of interest" description="Disordered" evidence="6">
    <location>
        <begin position="538"/>
        <end position="570"/>
    </location>
</feature>
<evidence type="ECO:0000313" key="9">
    <source>
        <dbReference type="Proteomes" id="UP001605036"/>
    </source>
</evidence>
<dbReference type="GO" id="GO:0006914">
    <property type="term" value="P:autophagy"/>
    <property type="evidence" value="ECO:0007669"/>
    <property type="project" value="UniProtKB-KW"/>
</dbReference>
<feature type="domain" description="Ubiquitin-like" evidence="7">
    <location>
        <begin position="5"/>
        <end position="76"/>
    </location>
</feature>
<comment type="caution">
    <text evidence="8">The sequence shown here is derived from an EMBL/GenBank/DDBJ whole genome shotgun (WGS) entry which is preliminary data.</text>
</comment>
<dbReference type="AlphaFoldDB" id="A0ABD1YJ42"/>
<feature type="region of interest" description="Disordered" evidence="6">
    <location>
        <begin position="604"/>
        <end position="625"/>
    </location>
</feature>
<dbReference type="PANTHER" id="PTHR13222">
    <property type="entry name" value="RB1-INDUCIBLE COILED-COIL"/>
    <property type="match status" value="1"/>
</dbReference>
<feature type="coiled-coil region" evidence="5">
    <location>
        <begin position="242"/>
        <end position="269"/>
    </location>
</feature>
<name>A0ABD1YJ42_9MARC</name>
<gene>
    <name evidence="8" type="ORF">R1flu_014305</name>
</gene>
<feature type="region of interest" description="Disordered" evidence="6">
    <location>
        <begin position="797"/>
        <end position="820"/>
    </location>
</feature>
<evidence type="ECO:0000256" key="1">
    <source>
        <dbReference type="ARBA" id="ARBA00022448"/>
    </source>
</evidence>
<keyword evidence="9" id="KW-1185">Reference proteome</keyword>
<evidence type="ECO:0000313" key="8">
    <source>
        <dbReference type="EMBL" id="KAL2629619.1"/>
    </source>
</evidence>
<feature type="coiled-coil region" evidence="5">
    <location>
        <begin position="654"/>
        <end position="681"/>
    </location>
</feature>
<dbReference type="PROSITE" id="PS50053">
    <property type="entry name" value="UBIQUITIN_2"/>
    <property type="match status" value="1"/>
</dbReference>
<dbReference type="Pfam" id="PF10377">
    <property type="entry name" value="ATG11"/>
    <property type="match status" value="1"/>
</dbReference>
<feature type="compositionally biased region" description="Basic and acidic residues" evidence="6">
    <location>
        <begin position="767"/>
        <end position="778"/>
    </location>
</feature>
<dbReference type="InterPro" id="IPR040040">
    <property type="entry name" value="ATG11"/>
</dbReference>
<feature type="compositionally biased region" description="Acidic residues" evidence="6">
    <location>
        <begin position="557"/>
        <end position="569"/>
    </location>
</feature>